<sequence>MKDSKRQSKYWVMLVLVFCVCILNAQQMQQKIEMRIDSIGNARLDITMKMNAQQWQQWIGSLGNNPAALKREIEREMPGYFLDNFKLEKDDMNRSFNLKLDAYGVCKIDKRGNWIIELEEKDTQLTELDSHKYMLVNSPPEYGGQMQQTFMITLPETANNIKTAKDAYGKDIFKFTMEDPSEAGFSGLLPWIGLLLIGGGVSWFFVGKKTQKA</sequence>
<proteinExistence type="predicted"/>
<dbReference type="AlphaFoldDB" id="A0A239C006"/>
<gene>
    <name evidence="2" type="ORF">SAMN06265376_10749</name>
</gene>
<feature type="transmembrane region" description="Helical" evidence="1">
    <location>
        <begin position="188"/>
        <end position="206"/>
    </location>
</feature>
<evidence type="ECO:0000256" key="1">
    <source>
        <dbReference type="SAM" id="Phobius"/>
    </source>
</evidence>
<dbReference type="EMBL" id="FZNY01000007">
    <property type="protein sequence ID" value="SNS13486.1"/>
    <property type="molecule type" value="Genomic_DNA"/>
</dbReference>
<organism evidence="2 3">
    <name type="scientific">Dokdonia pacifica</name>
    <dbReference type="NCBI Taxonomy" id="1627892"/>
    <lineage>
        <taxon>Bacteria</taxon>
        <taxon>Pseudomonadati</taxon>
        <taxon>Bacteroidota</taxon>
        <taxon>Flavobacteriia</taxon>
        <taxon>Flavobacteriales</taxon>
        <taxon>Flavobacteriaceae</taxon>
        <taxon>Dokdonia</taxon>
    </lineage>
</organism>
<name>A0A239C006_9FLAO</name>
<evidence type="ECO:0000313" key="3">
    <source>
        <dbReference type="Proteomes" id="UP000198379"/>
    </source>
</evidence>
<accession>A0A239C006</accession>
<keyword evidence="1" id="KW-1133">Transmembrane helix</keyword>
<evidence type="ECO:0000313" key="2">
    <source>
        <dbReference type="EMBL" id="SNS13486.1"/>
    </source>
</evidence>
<dbReference type="OrthoDB" id="1436150at2"/>
<reference evidence="2 3" key="1">
    <citation type="submission" date="2017-06" db="EMBL/GenBank/DDBJ databases">
        <authorList>
            <person name="Kim H.J."/>
            <person name="Triplett B.A."/>
        </authorList>
    </citation>
    <scope>NUCLEOTIDE SEQUENCE [LARGE SCALE GENOMIC DNA]</scope>
    <source>
        <strain evidence="2 3">DSM 25597</strain>
    </source>
</reference>
<dbReference type="Proteomes" id="UP000198379">
    <property type="component" value="Unassembled WGS sequence"/>
</dbReference>
<dbReference type="RefSeq" id="WP_089373052.1">
    <property type="nucleotide sequence ID" value="NZ_BMEP01000004.1"/>
</dbReference>
<keyword evidence="3" id="KW-1185">Reference proteome</keyword>
<keyword evidence="1" id="KW-0472">Membrane</keyword>
<protein>
    <submittedName>
        <fullName evidence="2">Uncharacterized protein</fullName>
    </submittedName>
</protein>
<keyword evidence="1" id="KW-0812">Transmembrane</keyword>